<dbReference type="EMBL" id="JAWDJR010000007">
    <property type="protein sequence ID" value="KAK9971957.1"/>
    <property type="molecule type" value="Genomic_DNA"/>
</dbReference>
<sequence length="174" mass="19658">MSSSSSSSSESNSRTTSQEDLKDLSTSNLTNEDRTTLPGKGIKCETGGTATSGHVSSDVSPSENHREDRDHSKPSSTTAVRHRYKTRTQMIKEKLDQIKAEMQRVSKVHLHQRPKRKAYHPFVWNTLGPYRDTTEIDHLLTKASLLLFWKYITADPDRRNHCSSVKAESTQLSK</sequence>
<accession>A0AAW2AEV1</accession>
<comment type="caution">
    <text evidence="2">The sequence shown here is derived from an EMBL/GenBank/DDBJ whole genome shotgun (WGS) entry which is preliminary data.</text>
</comment>
<gene>
    <name evidence="2" type="ORF">ABG768_025295</name>
</gene>
<evidence type="ECO:0000313" key="3">
    <source>
        <dbReference type="Proteomes" id="UP001479290"/>
    </source>
</evidence>
<name>A0AAW2AEV1_CULAL</name>
<protein>
    <submittedName>
        <fullName evidence="2">Uncharacterized protein</fullName>
    </submittedName>
</protein>
<evidence type="ECO:0000256" key="1">
    <source>
        <dbReference type="SAM" id="MobiDB-lite"/>
    </source>
</evidence>
<dbReference type="Proteomes" id="UP001479290">
    <property type="component" value="Unassembled WGS sequence"/>
</dbReference>
<feature type="compositionally biased region" description="Basic and acidic residues" evidence="1">
    <location>
        <begin position="63"/>
        <end position="73"/>
    </location>
</feature>
<feature type="compositionally biased region" description="Polar residues" evidence="1">
    <location>
        <begin position="48"/>
        <end position="62"/>
    </location>
</feature>
<organism evidence="2 3">
    <name type="scientific">Culter alburnus</name>
    <name type="common">Topmouth culter</name>
    <dbReference type="NCBI Taxonomy" id="194366"/>
    <lineage>
        <taxon>Eukaryota</taxon>
        <taxon>Metazoa</taxon>
        <taxon>Chordata</taxon>
        <taxon>Craniata</taxon>
        <taxon>Vertebrata</taxon>
        <taxon>Euteleostomi</taxon>
        <taxon>Actinopterygii</taxon>
        <taxon>Neopterygii</taxon>
        <taxon>Teleostei</taxon>
        <taxon>Ostariophysi</taxon>
        <taxon>Cypriniformes</taxon>
        <taxon>Xenocyprididae</taxon>
        <taxon>Xenocypridinae</taxon>
        <taxon>Culter</taxon>
    </lineage>
</organism>
<dbReference type="AlphaFoldDB" id="A0AAW2AEV1"/>
<reference evidence="2 3" key="1">
    <citation type="submission" date="2024-05" db="EMBL/GenBank/DDBJ databases">
        <title>A high-quality chromosomal-level genome assembly of Topmouth culter (Culter alburnus).</title>
        <authorList>
            <person name="Zhao H."/>
        </authorList>
    </citation>
    <scope>NUCLEOTIDE SEQUENCE [LARGE SCALE GENOMIC DNA]</scope>
    <source>
        <strain evidence="2">CATC2023</strain>
        <tissue evidence="2">Muscle</tissue>
    </source>
</reference>
<feature type="compositionally biased region" description="Low complexity" evidence="1">
    <location>
        <begin position="1"/>
        <end position="13"/>
    </location>
</feature>
<proteinExistence type="predicted"/>
<feature type="region of interest" description="Disordered" evidence="1">
    <location>
        <begin position="1"/>
        <end position="86"/>
    </location>
</feature>
<keyword evidence="3" id="KW-1185">Reference proteome</keyword>
<evidence type="ECO:0000313" key="2">
    <source>
        <dbReference type="EMBL" id="KAK9971957.1"/>
    </source>
</evidence>